<sequence length="101" mass="11261">MSQLNECCFARLGYRQSSAICAKFSEMAYQCLLDSKIAFQPVGMAAKDNDSDYDEESDSDRDSTLTYQSDPDTLTGYPGTALENPRNRPDVTISCMCIQLH</sequence>
<dbReference type="EMBL" id="JWZT01004940">
    <property type="protein sequence ID" value="KII62562.1"/>
    <property type="molecule type" value="Genomic_DNA"/>
</dbReference>
<evidence type="ECO:0000256" key="1">
    <source>
        <dbReference type="SAM" id="MobiDB-lite"/>
    </source>
</evidence>
<reference evidence="2 3" key="1">
    <citation type="journal article" date="2014" name="Genome Biol. Evol.">
        <title>The genome of the myxosporean Thelohanellus kitauei shows adaptations to nutrient acquisition within its fish host.</title>
        <authorList>
            <person name="Yang Y."/>
            <person name="Xiong J."/>
            <person name="Zhou Z."/>
            <person name="Huo F."/>
            <person name="Miao W."/>
            <person name="Ran C."/>
            <person name="Liu Y."/>
            <person name="Zhang J."/>
            <person name="Feng J."/>
            <person name="Wang M."/>
            <person name="Wang M."/>
            <person name="Wang L."/>
            <person name="Yao B."/>
        </authorList>
    </citation>
    <scope>NUCLEOTIDE SEQUENCE [LARGE SCALE GENOMIC DNA]</scope>
    <source>
        <strain evidence="2">Wuqing</strain>
    </source>
</reference>
<accession>A0A0C2J0H7</accession>
<feature type="region of interest" description="Disordered" evidence="1">
    <location>
        <begin position="46"/>
        <end position="88"/>
    </location>
</feature>
<dbReference type="Proteomes" id="UP000031668">
    <property type="component" value="Unassembled WGS sequence"/>
</dbReference>
<organism evidence="2 3">
    <name type="scientific">Thelohanellus kitauei</name>
    <name type="common">Myxosporean</name>
    <dbReference type="NCBI Taxonomy" id="669202"/>
    <lineage>
        <taxon>Eukaryota</taxon>
        <taxon>Metazoa</taxon>
        <taxon>Cnidaria</taxon>
        <taxon>Myxozoa</taxon>
        <taxon>Myxosporea</taxon>
        <taxon>Bivalvulida</taxon>
        <taxon>Platysporina</taxon>
        <taxon>Myxobolidae</taxon>
        <taxon>Thelohanellus</taxon>
    </lineage>
</organism>
<evidence type="ECO:0000313" key="3">
    <source>
        <dbReference type="Proteomes" id="UP000031668"/>
    </source>
</evidence>
<gene>
    <name evidence="2" type="ORF">RF11_05334</name>
</gene>
<evidence type="ECO:0000313" key="2">
    <source>
        <dbReference type="EMBL" id="KII62562.1"/>
    </source>
</evidence>
<comment type="caution">
    <text evidence="2">The sequence shown here is derived from an EMBL/GenBank/DDBJ whole genome shotgun (WGS) entry which is preliminary data.</text>
</comment>
<keyword evidence="3" id="KW-1185">Reference proteome</keyword>
<name>A0A0C2J0H7_THEKT</name>
<proteinExistence type="predicted"/>
<protein>
    <submittedName>
        <fullName evidence="2">Uncharacterized protein</fullName>
    </submittedName>
</protein>
<dbReference type="AlphaFoldDB" id="A0A0C2J0H7"/>